<evidence type="ECO:0000256" key="6">
    <source>
        <dbReference type="ARBA" id="ARBA00022691"/>
    </source>
</evidence>
<keyword evidence="5 9" id="KW-0808">Transferase</keyword>
<dbReference type="PANTHER" id="PTHR11579:SF0">
    <property type="entry name" value="PROTEIN-L-ISOASPARTATE(D-ASPARTATE) O-METHYLTRANSFERASE"/>
    <property type="match status" value="1"/>
</dbReference>
<evidence type="ECO:0000313" key="10">
    <source>
        <dbReference type="EMBL" id="HIJ99732.1"/>
    </source>
</evidence>
<comment type="similarity">
    <text evidence="2 9">Belongs to the methyltransferase superfamily. L-isoaspartyl/D-aspartyl protein methyltransferase family.</text>
</comment>
<dbReference type="PANTHER" id="PTHR11579">
    <property type="entry name" value="PROTEIN-L-ISOASPARTATE O-METHYLTRANSFERASE"/>
    <property type="match status" value="1"/>
</dbReference>
<gene>
    <name evidence="9" type="primary">pcm</name>
    <name evidence="10" type="ORF">H1011_02825</name>
</gene>
<sequence>MKEELISYWKTYGVIRDKDVLQAFKDVPRENFVPEKFADQAYIDSPLPIAGGQTISQPSTVMVMTEELKVKTGQKILEVGTGSGYQAAILSKLVGSKGKVVSTEIVLELVDFARKNLERSGIENVEVIEHDGSLGYEKEAPYDRIIITAACPKIPEPLIKQLKNGGILLGPVGSILRGQEMIRITKKDDELKEEILGEFLFVPLRGKHGFKEK</sequence>
<evidence type="ECO:0000256" key="3">
    <source>
        <dbReference type="ARBA" id="ARBA00022490"/>
    </source>
</evidence>
<keyword evidence="4 9" id="KW-0489">Methyltransferase</keyword>
<evidence type="ECO:0000256" key="8">
    <source>
        <dbReference type="ARBA" id="ARBA00029295"/>
    </source>
</evidence>
<organism evidence="10 11">
    <name type="scientific">Candidatus Undinarchaeum marinum</name>
    <dbReference type="NCBI Taxonomy" id="2756141"/>
    <lineage>
        <taxon>Archaea</taxon>
        <taxon>Candidatus Undinarchaeota</taxon>
        <taxon>Candidatus Undinarchaeia</taxon>
        <taxon>Candidatus Undinarchaeales</taxon>
        <taxon>Candidatus Undinarchaeaceae</taxon>
        <taxon>Candidatus Undinarchaeum</taxon>
    </lineage>
</organism>
<dbReference type="FunFam" id="3.40.50.150:FF:000010">
    <property type="entry name" value="Protein-L-isoaspartate O-methyltransferase"/>
    <property type="match status" value="1"/>
</dbReference>
<evidence type="ECO:0000256" key="9">
    <source>
        <dbReference type="HAMAP-Rule" id="MF_00090"/>
    </source>
</evidence>
<keyword evidence="3 9" id="KW-0963">Cytoplasm</keyword>
<dbReference type="Gene3D" id="3.40.50.150">
    <property type="entry name" value="Vaccinia Virus protein VP39"/>
    <property type="match status" value="1"/>
</dbReference>
<dbReference type="EMBL" id="DVAD01000014">
    <property type="protein sequence ID" value="HIJ99732.1"/>
    <property type="molecule type" value="Genomic_DNA"/>
</dbReference>
<accession>A0A832V0R0</accession>
<dbReference type="EC" id="2.1.1.77" evidence="9"/>
<evidence type="ECO:0000256" key="2">
    <source>
        <dbReference type="ARBA" id="ARBA00005369"/>
    </source>
</evidence>
<comment type="function">
    <text evidence="7 9">Catalyzes the methyl esterification of L-isoaspartyl residues in peptides and proteins that result from spontaneous decomposition of normal L-aspartyl and L-asparaginyl residues. It plays a role in the repair and/or degradation of damaged proteins.</text>
</comment>
<dbReference type="NCBIfam" id="TIGR00080">
    <property type="entry name" value="pimt"/>
    <property type="match status" value="1"/>
</dbReference>
<dbReference type="GO" id="GO:0030091">
    <property type="term" value="P:protein repair"/>
    <property type="evidence" value="ECO:0007669"/>
    <property type="project" value="UniProtKB-UniRule"/>
</dbReference>
<comment type="subcellular location">
    <subcellularLocation>
        <location evidence="1 9">Cytoplasm</location>
    </subcellularLocation>
</comment>
<reference evidence="10 11" key="1">
    <citation type="journal article" name="Nat. Commun.">
        <title>Undinarchaeota illuminate DPANN phylogeny and the impact of gene transfer on archaeal evolution.</title>
        <authorList>
            <person name="Dombrowski N."/>
            <person name="Williams T.A."/>
            <person name="Sun J."/>
            <person name="Woodcroft B.J."/>
            <person name="Lee J.H."/>
            <person name="Minh B.Q."/>
            <person name="Rinke C."/>
            <person name="Spang A."/>
        </authorList>
    </citation>
    <scope>NUCLEOTIDE SEQUENCE [LARGE SCALE GENOMIC DNA]</scope>
    <source>
        <strain evidence="10">MAG_bin17</strain>
    </source>
</reference>
<evidence type="ECO:0000256" key="4">
    <source>
        <dbReference type="ARBA" id="ARBA00022603"/>
    </source>
</evidence>
<protein>
    <recommendedName>
        <fullName evidence="9">Protein-L-isoaspartate O-methyltransferase</fullName>
        <ecNumber evidence="9">2.1.1.77</ecNumber>
    </recommendedName>
    <alternativeName>
        <fullName evidence="9">L-isoaspartyl protein carboxyl methyltransferase</fullName>
    </alternativeName>
    <alternativeName>
        <fullName evidence="9">Protein L-isoaspartyl methyltransferase</fullName>
    </alternativeName>
    <alternativeName>
        <fullName evidence="9">Protein-beta-aspartate methyltransferase</fullName>
        <shortName evidence="9">PIMT</shortName>
    </alternativeName>
</protein>
<dbReference type="GO" id="GO:0005737">
    <property type="term" value="C:cytoplasm"/>
    <property type="evidence" value="ECO:0007669"/>
    <property type="project" value="UniProtKB-SubCell"/>
</dbReference>
<dbReference type="InterPro" id="IPR029063">
    <property type="entry name" value="SAM-dependent_MTases_sf"/>
</dbReference>
<dbReference type="Proteomes" id="UP000604391">
    <property type="component" value="Unassembled WGS sequence"/>
</dbReference>
<dbReference type="GO" id="GO:0032259">
    <property type="term" value="P:methylation"/>
    <property type="evidence" value="ECO:0007669"/>
    <property type="project" value="UniProtKB-KW"/>
</dbReference>
<dbReference type="CDD" id="cd02440">
    <property type="entry name" value="AdoMet_MTases"/>
    <property type="match status" value="1"/>
</dbReference>
<name>A0A832V0R0_9ARCH</name>
<dbReference type="InterPro" id="IPR000682">
    <property type="entry name" value="PCMT"/>
</dbReference>
<feature type="active site" evidence="9">
    <location>
        <position position="56"/>
    </location>
</feature>
<evidence type="ECO:0000313" key="11">
    <source>
        <dbReference type="Proteomes" id="UP000604391"/>
    </source>
</evidence>
<keyword evidence="6 9" id="KW-0949">S-adenosyl-L-methionine</keyword>
<evidence type="ECO:0000256" key="1">
    <source>
        <dbReference type="ARBA" id="ARBA00004496"/>
    </source>
</evidence>
<dbReference type="HAMAP" id="MF_00090">
    <property type="entry name" value="PIMT"/>
    <property type="match status" value="1"/>
</dbReference>
<comment type="caution">
    <text evidence="10">The sequence shown here is derived from an EMBL/GenBank/DDBJ whole genome shotgun (WGS) entry which is preliminary data.</text>
</comment>
<dbReference type="AlphaFoldDB" id="A0A832V0R0"/>
<proteinExistence type="inferred from homology"/>
<comment type="catalytic activity">
    <reaction evidence="8 9">
        <text>[protein]-L-isoaspartate + S-adenosyl-L-methionine = [protein]-L-isoaspartate alpha-methyl ester + S-adenosyl-L-homocysteine</text>
        <dbReference type="Rhea" id="RHEA:12705"/>
        <dbReference type="Rhea" id="RHEA-COMP:12143"/>
        <dbReference type="Rhea" id="RHEA-COMP:12144"/>
        <dbReference type="ChEBI" id="CHEBI:57856"/>
        <dbReference type="ChEBI" id="CHEBI:59789"/>
        <dbReference type="ChEBI" id="CHEBI:90596"/>
        <dbReference type="ChEBI" id="CHEBI:90598"/>
        <dbReference type="EC" id="2.1.1.77"/>
    </reaction>
</comment>
<dbReference type="NCBIfam" id="NF001453">
    <property type="entry name" value="PRK00312.1"/>
    <property type="match status" value="1"/>
</dbReference>
<dbReference type="SUPFAM" id="SSF53335">
    <property type="entry name" value="S-adenosyl-L-methionine-dependent methyltransferases"/>
    <property type="match status" value="1"/>
</dbReference>
<keyword evidence="11" id="KW-1185">Reference proteome</keyword>
<evidence type="ECO:0000256" key="5">
    <source>
        <dbReference type="ARBA" id="ARBA00022679"/>
    </source>
</evidence>
<dbReference type="Pfam" id="PF01135">
    <property type="entry name" value="PCMT"/>
    <property type="match status" value="1"/>
</dbReference>
<dbReference type="GO" id="GO:0004719">
    <property type="term" value="F:protein-L-isoaspartate (D-aspartate) O-methyltransferase activity"/>
    <property type="evidence" value="ECO:0007669"/>
    <property type="project" value="UniProtKB-UniRule"/>
</dbReference>
<evidence type="ECO:0000256" key="7">
    <source>
        <dbReference type="ARBA" id="ARBA00025330"/>
    </source>
</evidence>